<dbReference type="EC" id="1.11.2.4" evidence="9"/>
<dbReference type="PANTHER" id="PTHR24286">
    <property type="entry name" value="CYTOCHROME P450 26"/>
    <property type="match status" value="1"/>
</dbReference>
<comment type="cofactor">
    <cofactor evidence="1">
        <name>heme</name>
        <dbReference type="ChEBI" id="CHEBI:30413"/>
    </cofactor>
</comment>
<evidence type="ECO:0000313" key="10">
    <source>
        <dbReference type="Proteomes" id="UP000631553"/>
    </source>
</evidence>
<evidence type="ECO:0000256" key="2">
    <source>
        <dbReference type="ARBA" id="ARBA00010617"/>
    </source>
</evidence>
<keyword evidence="10" id="KW-1185">Reference proteome</keyword>
<dbReference type="RefSeq" id="WP_179805573.1">
    <property type="nucleotide sequence ID" value="NZ_JACCCQ010000001.1"/>
</dbReference>
<evidence type="ECO:0000256" key="7">
    <source>
        <dbReference type="ARBA" id="ARBA00023033"/>
    </source>
</evidence>
<keyword evidence="4" id="KW-0479">Metal-binding</keyword>
<accession>A0ABX2RTX3</accession>
<dbReference type="PANTHER" id="PTHR24286:SF24">
    <property type="entry name" value="LANOSTEROL 14-ALPHA DEMETHYLASE"/>
    <property type="match status" value="1"/>
</dbReference>
<evidence type="ECO:0000256" key="1">
    <source>
        <dbReference type="ARBA" id="ARBA00001971"/>
    </source>
</evidence>
<protein>
    <submittedName>
        <fullName evidence="9">Fatty-acid peroxygenase</fullName>
        <ecNumber evidence="9">1.11.2.4</ecNumber>
    </submittedName>
</protein>
<comment type="similarity">
    <text evidence="2">Belongs to the cytochrome P450 family.</text>
</comment>
<reference evidence="9 10" key="1">
    <citation type="submission" date="2020-07" db="EMBL/GenBank/DDBJ databases">
        <title>Sequencing the genomes of 1000 actinobacteria strains.</title>
        <authorList>
            <person name="Klenk H.-P."/>
        </authorList>
    </citation>
    <scope>NUCLEOTIDE SEQUENCE [LARGE SCALE GENOMIC DNA]</scope>
    <source>
        <strain evidence="9 10">DSM 43814</strain>
    </source>
</reference>
<gene>
    <name evidence="9" type="ORF">HDA35_005819</name>
</gene>
<organism evidence="9 10">
    <name type="scientific">Micromonospora purpureochromogenes</name>
    <dbReference type="NCBI Taxonomy" id="47872"/>
    <lineage>
        <taxon>Bacteria</taxon>
        <taxon>Bacillati</taxon>
        <taxon>Actinomycetota</taxon>
        <taxon>Actinomycetes</taxon>
        <taxon>Micromonosporales</taxon>
        <taxon>Micromonosporaceae</taxon>
        <taxon>Micromonospora</taxon>
    </lineage>
</organism>
<evidence type="ECO:0000313" key="9">
    <source>
        <dbReference type="EMBL" id="NYF59988.1"/>
    </source>
</evidence>
<feature type="region of interest" description="Disordered" evidence="8">
    <location>
        <begin position="411"/>
        <end position="442"/>
    </location>
</feature>
<keyword evidence="6" id="KW-0408">Iron</keyword>
<evidence type="ECO:0000256" key="5">
    <source>
        <dbReference type="ARBA" id="ARBA00023002"/>
    </source>
</evidence>
<comment type="caution">
    <text evidence="9">The sequence shown here is derived from an EMBL/GenBank/DDBJ whole genome shotgun (WGS) entry which is preliminary data.</text>
</comment>
<dbReference type="Proteomes" id="UP000631553">
    <property type="component" value="Unassembled WGS sequence"/>
</dbReference>
<evidence type="ECO:0000256" key="8">
    <source>
        <dbReference type="SAM" id="MobiDB-lite"/>
    </source>
</evidence>
<proteinExistence type="inferred from homology"/>
<feature type="compositionally biased region" description="Basic and acidic residues" evidence="8">
    <location>
        <begin position="429"/>
        <end position="442"/>
    </location>
</feature>
<name>A0ABX2RTX3_9ACTN</name>
<keyword evidence="7" id="KW-0503">Monooxygenase</keyword>
<keyword evidence="9" id="KW-0575">Peroxidase</keyword>
<evidence type="ECO:0000256" key="3">
    <source>
        <dbReference type="ARBA" id="ARBA00022617"/>
    </source>
</evidence>
<sequence>MVEQHGPSLDDILGLMLGGYAWLPALWRREGGPAVQTRVMGQRALALRGPDAVRFFYDERHVRRHTAIPEPVQGTLFGHRAVHTLDGAEHRHRKAMFLSLLTDPRRVAALVDQVAVAWDEAIATNSEGRQIVLFDEASHVITKGVCGWAGIPLDDADVAPVAHDLTAMVDGFATLGPRHWRARRARGRREDWLGALVDQVRTGAVTAPAGSALDAVAGHRHRDGQPMDAELAAVELLNIIRPTVAVSWFVVFTAHALHRWPEHRDRLRAGDTGYAVAFAHEVRRFYPFAPFVGGRAVTDLTWQGQHVPAGSLVLLDIYGQNHDAALWPNPYRFDPQRFVGRSPDPYELIPQGGADPSTGHRCPGEDVTVALLAAFAGWLARLDYTVPEQDLTISLRRIPALPRSRFVLTDVRRSGTSPTSGRHTAAAEPIDHRPVGRTHGQD</sequence>
<dbReference type="Pfam" id="PF00067">
    <property type="entry name" value="p450"/>
    <property type="match status" value="1"/>
</dbReference>
<dbReference type="CDD" id="cd11067">
    <property type="entry name" value="CYP152"/>
    <property type="match status" value="1"/>
</dbReference>
<dbReference type="GO" id="GO:0004601">
    <property type="term" value="F:peroxidase activity"/>
    <property type="evidence" value="ECO:0007669"/>
    <property type="project" value="UniProtKB-KW"/>
</dbReference>
<keyword evidence="5 9" id="KW-0560">Oxidoreductase</keyword>
<evidence type="ECO:0000256" key="6">
    <source>
        <dbReference type="ARBA" id="ARBA00023004"/>
    </source>
</evidence>
<dbReference type="InterPro" id="IPR001128">
    <property type="entry name" value="Cyt_P450"/>
</dbReference>
<dbReference type="SUPFAM" id="SSF48264">
    <property type="entry name" value="Cytochrome P450"/>
    <property type="match status" value="1"/>
</dbReference>
<dbReference type="Gene3D" id="1.10.630.10">
    <property type="entry name" value="Cytochrome P450"/>
    <property type="match status" value="1"/>
</dbReference>
<dbReference type="InterPro" id="IPR036396">
    <property type="entry name" value="Cyt_P450_sf"/>
</dbReference>
<keyword evidence="3" id="KW-0349">Heme</keyword>
<evidence type="ECO:0000256" key="4">
    <source>
        <dbReference type="ARBA" id="ARBA00022723"/>
    </source>
</evidence>
<dbReference type="EMBL" id="JACCCQ010000001">
    <property type="protein sequence ID" value="NYF59988.1"/>
    <property type="molecule type" value="Genomic_DNA"/>
</dbReference>